<gene>
    <name evidence="1" type="ORF">C1S78_21635</name>
</gene>
<dbReference type="EMBL" id="POTL01000001">
    <property type="protein sequence ID" value="TLH54624.1"/>
    <property type="molecule type" value="Genomic_DNA"/>
</dbReference>
<protein>
    <submittedName>
        <fullName evidence="1">Uncharacterized protein</fullName>
    </submittedName>
</protein>
<evidence type="ECO:0000313" key="1">
    <source>
        <dbReference type="EMBL" id="TLH54624.1"/>
    </source>
</evidence>
<sequence>MRGDGCAGGVGIMAPDRVHDRFVLGDHVGQIVTVHRLAVTQAQPGHQVGQGFPQRRIVRGSPKHFVPLRIQLACGGGILRRDRLLVQFREVRHLQFGPPCRCRLRGRLLQCDADVIDLDDIVR</sequence>
<name>A0A8H2JEK1_MYCMU</name>
<accession>A0A8H2JEK1</accession>
<reference evidence="1" key="1">
    <citation type="submission" date="2018-01" db="EMBL/GenBank/DDBJ databases">
        <title>Comparative genomics of Mycobacterium mucogenicum and Mycobacterium neoaurum clade members emphasizing tRNA and non-coding RNA.</title>
        <authorList>
            <person name="Behra P.R.K."/>
            <person name="Pettersson B.M.F."/>
            <person name="Das S."/>
            <person name="Dasgupta S."/>
            <person name="Kirsebom L.A."/>
        </authorList>
    </citation>
    <scope>NUCLEOTIDE SEQUENCE</scope>
    <source>
        <strain evidence="1">DSM 44124</strain>
    </source>
</reference>
<comment type="caution">
    <text evidence="1">The sequence shown here is derived from an EMBL/GenBank/DDBJ whole genome shotgun (WGS) entry which is preliminary data.</text>
</comment>
<proteinExistence type="predicted"/>
<organism evidence="1">
    <name type="scientific">Mycolicibacterium mucogenicum DSM 44124</name>
    <dbReference type="NCBI Taxonomy" id="1226753"/>
    <lineage>
        <taxon>Bacteria</taxon>
        <taxon>Bacillati</taxon>
        <taxon>Actinomycetota</taxon>
        <taxon>Actinomycetes</taxon>
        <taxon>Mycobacteriales</taxon>
        <taxon>Mycobacteriaceae</taxon>
        <taxon>Mycolicibacterium</taxon>
    </lineage>
</organism>
<dbReference type="AlphaFoldDB" id="A0A8H2JEK1"/>